<dbReference type="InterPro" id="IPR016084">
    <property type="entry name" value="Haem_Oase-like_multi-hlx"/>
</dbReference>
<evidence type="ECO:0000256" key="1">
    <source>
        <dbReference type="SAM" id="MobiDB-lite"/>
    </source>
</evidence>
<feature type="region of interest" description="Disordered" evidence="1">
    <location>
        <begin position="35"/>
        <end position="74"/>
    </location>
</feature>
<dbReference type="VEuPathDB" id="FungiDB:CH63R_09763"/>
<keyword evidence="3" id="KW-1185">Reference proteome</keyword>
<organism evidence="2 3">
    <name type="scientific">Colletotrichum higginsianum (strain IMI 349063)</name>
    <name type="common">Crucifer anthracnose fungus</name>
    <dbReference type="NCBI Taxonomy" id="759273"/>
    <lineage>
        <taxon>Eukaryota</taxon>
        <taxon>Fungi</taxon>
        <taxon>Dikarya</taxon>
        <taxon>Ascomycota</taxon>
        <taxon>Pezizomycotina</taxon>
        <taxon>Sordariomycetes</taxon>
        <taxon>Hypocreomycetidae</taxon>
        <taxon>Glomerellales</taxon>
        <taxon>Glomerellaceae</taxon>
        <taxon>Colletotrichum</taxon>
        <taxon>Colletotrichum destructivum species complex</taxon>
    </lineage>
</organism>
<reference evidence="3" key="1">
    <citation type="journal article" date="2017" name="BMC Genomics">
        <title>Gapless genome assembly of Colletotrichum higginsianum reveals chromosome structure and association of transposable elements with secondary metabolite gene clusters.</title>
        <authorList>
            <person name="Dallery J.-F."/>
            <person name="Lapalu N."/>
            <person name="Zampounis A."/>
            <person name="Pigne S."/>
            <person name="Luyten I."/>
            <person name="Amselem J."/>
            <person name="Wittenberg A.H.J."/>
            <person name="Zhou S."/>
            <person name="de Queiroz M.V."/>
            <person name="Robin G.P."/>
            <person name="Auger A."/>
            <person name="Hainaut M."/>
            <person name="Henrissat B."/>
            <person name="Kim K.-T."/>
            <person name="Lee Y.-H."/>
            <person name="Lespinet O."/>
            <person name="Schwartz D.C."/>
            <person name="Thon M.R."/>
            <person name="O'Connell R.J."/>
        </authorList>
    </citation>
    <scope>NUCLEOTIDE SEQUENCE [LARGE SCALE GENOMIC DNA]</scope>
    <source>
        <strain evidence="3">IMI 349063</strain>
    </source>
</reference>
<sequence length="787" mass="86923">MAFATRLWLRALLFVAVAIIARSLVALHRKRLAARPTSSSSRRGSTVNQTSEKSAPLAPESKTTANGPDGAAAPDKTHLYKELYYKLQNLEKYTDILPRARQALVGLLHEALLIEQSRPRDRGILDIQSYDRAALHGFLFAEHTGVLDQWEQYSLRRAAGQGPELFRDRDAAEKWLKQAAPTKYVDGAWLGHVHKITTPFALRPVTRDAWQVLSEELGDGDLEKNHVHLYRSLLESIGLRLPDGSSAEFIDPDLDMGDEQTWKSATAQLLISLFPNEFLPEMLGFNMHYELLTLETLMASRELPELGISGYYFLLHVSIDNADSGHTAMALATVTKYLDLVQQTGVLDDLQEAWRRIQAGYVLSRTVGGRETLPAGGLRDIGENGLRIVDIMRFKANVSQKLHCASRVRIGKHKLMDWLAPSAWGSSSSSGGGGGGENPHDFLHALANATPWVRRGNSKNSLLVRELSWKGRMFGAFTNAEVEELCAWVDSLGTDSDEAAVCERSYRRFVGGGGGGGGGSRQPASSPTFAGFLPRDHTVDHAAFLQQREPEPRPARAEITASSFTPRPPLQASTVRLDVLLPLWFAHAGLLENTVNTPYRTARPLGSQLVRILRAEYGFMPETDGAAGMDEYSRPGYFPSLVGLGNEIRRRHQLPEAAGLKDVLGTGARVMPESDVDDDDGDLDNDTQSAVRFARQMLDWAARPIENEGLLLGLGCAFVDLEEWVAEADDFLLEKEKKALRLIVGRKRDCFKAIVELIRDDSAAFGDFAQGYELGRDEIERFLGEGA</sequence>
<dbReference type="SMART" id="SM01236">
    <property type="entry name" value="Haem_oxygenase_2"/>
    <property type="match status" value="1"/>
</dbReference>
<dbReference type="EMBL" id="LTAN01000007">
    <property type="protein sequence ID" value="OBR05643.1"/>
    <property type="molecule type" value="Genomic_DNA"/>
</dbReference>
<proteinExistence type="predicted"/>
<evidence type="ECO:0000313" key="3">
    <source>
        <dbReference type="Proteomes" id="UP000092177"/>
    </source>
</evidence>
<dbReference type="Proteomes" id="UP000092177">
    <property type="component" value="Unassembled WGS sequence"/>
</dbReference>
<dbReference type="OrthoDB" id="10057598at2759"/>
<dbReference type="Pfam" id="PF14518">
    <property type="entry name" value="Haem_oxygenas_2"/>
    <property type="match status" value="1"/>
</dbReference>
<dbReference type="AlphaFoldDB" id="A0A1B7Y0X9"/>
<dbReference type="GeneID" id="28868844"/>
<protein>
    <submittedName>
        <fullName evidence="2">Uncharacterized protein</fullName>
    </submittedName>
</protein>
<feature type="compositionally biased region" description="Low complexity" evidence="1">
    <location>
        <begin position="37"/>
        <end position="46"/>
    </location>
</feature>
<comment type="caution">
    <text evidence="2">The sequence shown here is derived from an EMBL/GenBank/DDBJ whole genome shotgun (WGS) entry which is preliminary data.</text>
</comment>
<name>A0A1B7Y0X9_COLHI</name>
<dbReference type="KEGG" id="chig:CH63R_09763"/>
<accession>A0A1B7Y0X9</accession>
<evidence type="ECO:0000313" key="2">
    <source>
        <dbReference type="EMBL" id="OBR05643.1"/>
    </source>
</evidence>
<dbReference type="RefSeq" id="XP_018154161.1">
    <property type="nucleotide sequence ID" value="XM_018304737.1"/>
</dbReference>
<dbReference type="Gene3D" id="1.20.910.10">
    <property type="entry name" value="Heme oxygenase-like"/>
    <property type="match status" value="1"/>
</dbReference>
<gene>
    <name evidence="2" type="ORF">CH63R_09763</name>
</gene>